<evidence type="ECO:0008006" key="3">
    <source>
        <dbReference type="Google" id="ProtNLM"/>
    </source>
</evidence>
<accession>A0A455U6A2</accession>
<gene>
    <name evidence="1" type="ORF">HSBAA_20390</name>
</gene>
<organism evidence="1 2">
    <name type="scientific">Vreelandella sulfidaeris</name>
    <dbReference type="NCBI Taxonomy" id="115553"/>
    <lineage>
        <taxon>Bacteria</taxon>
        <taxon>Pseudomonadati</taxon>
        <taxon>Pseudomonadota</taxon>
        <taxon>Gammaproteobacteria</taxon>
        <taxon>Oceanospirillales</taxon>
        <taxon>Halomonadaceae</taxon>
        <taxon>Vreelandella</taxon>
    </lineage>
</organism>
<dbReference type="Proteomes" id="UP000320231">
    <property type="component" value="Chromosome"/>
</dbReference>
<reference evidence="1 2" key="1">
    <citation type="journal article" date="2019" name="Microbiol. Resour. Announc.">
        <title>Complete Genome Sequence of Halomonas sulfidaeris Strain Esulfide1 Isolated from a Metal Sulfide Rock at a Depth of 2,200 Meters, Obtained Using Nanopore Sequencing.</title>
        <authorList>
            <person name="Saito M."/>
            <person name="Nishigata A."/>
            <person name="Galipon J."/>
            <person name="Arakawa K."/>
        </authorList>
    </citation>
    <scope>NUCLEOTIDE SEQUENCE [LARGE SCALE GENOMIC DNA]</scope>
    <source>
        <strain evidence="1 2">ATCC BAA-803</strain>
    </source>
</reference>
<dbReference type="InterPro" id="IPR036388">
    <property type="entry name" value="WH-like_DNA-bd_sf"/>
</dbReference>
<proteinExistence type="predicted"/>
<dbReference type="SUPFAM" id="SSF46785">
    <property type="entry name" value="Winged helix' DNA-binding domain"/>
    <property type="match status" value="1"/>
</dbReference>
<protein>
    <recommendedName>
        <fullName evidence="3">MarR family transcriptional regulator</fullName>
    </recommendedName>
</protein>
<name>A0A455U6A2_9GAMM</name>
<dbReference type="InterPro" id="IPR036390">
    <property type="entry name" value="WH_DNA-bd_sf"/>
</dbReference>
<evidence type="ECO:0000313" key="1">
    <source>
        <dbReference type="EMBL" id="BBI60733.1"/>
    </source>
</evidence>
<dbReference type="KEGG" id="hsr:HSBAA_20390"/>
<dbReference type="AlphaFoldDB" id="A0A455U6A2"/>
<dbReference type="Gene3D" id="1.10.10.10">
    <property type="entry name" value="Winged helix-like DNA-binding domain superfamily/Winged helix DNA-binding domain"/>
    <property type="match status" value="1"/>
</dbReference>
<sequence length="59" mass="6993">MENNSLSKERLRLWLRMLRVTRQVESELRERLRTEHDSTLPRFDVMAALYASEGGAEDE</sequence>
<evidence type="ECO:0000313" key="2">
    <source>
        <dbReference type="Proteomes" id="UP000320231"/>
    </source>
</evidence>
<dbReference type="EMBL" id="AP019514">
    <property type="protein sequence ID" value="BBI60733.1"/>
    <property type="molecule type" value="Genomic_DNA"/>
</dbReference>